<feature type="transmembrane region" description="Helical" evidence="1">
    <location>
        <begin position="6"/>
        <end position="23"/>
    </location>
</feature>
<keyword evidence="1" id="KW-0812">Transmembrane</keyword>
<dbReference type="AlphaFoldDB" id="A0A5C6V911"/>
<gene>
    <name evidence="2" type="ORF">FS935_22050</name>
</gene>
<feature type="transmembrane region" description="Helical" evidence="1">
    <location>
        <begin position="100"/>
        <end position="122"/>
    </location>
</feature>
<dbReference type="OrthoDB" id="2863795at2"/>
<dbReference type="Proteomes" id="UP000321363">
    <property type="component" value="Unassembled WGS sequence"/>
</dbReference>
<feature type="transmembrane region" description="Helical" evidence="1">
    <location>
        <begin position="30"/>
        <end position="51"/>
    </location>
</feature>
<proteinExistence type="predicted"/>
<keyword evidence="1" id="KW-1133">Transmembrane helix</keyword>
<dbReference type="RefSeq" id="WP_146950775.1">
    <property type="nucleotide sequence ID" value="NZ_VOQF01000024.1"/>
</dbReference>
<sequence>MLMTTFFIILTVSVSLALTLPLLQNWFTKIEIFLLFMFTSYFCQNMFYTISSPYDRISVVTEHFPFWTVRLQYGAVFAITLLWLMAVYRSKATLFKKLLATFSWILLGIIVEKTFLFIGVLRSDSITWYPSLDMFFEMLVILLTLYFSNFLYSTLKRERVI</sequence>
<evidence type="ECO:0000313" key="2">
    <source>
        <dbReference type="EMBL" id="TXC81587.1"/>
    </source>
</evidence>
<feature type="transmembrane region" description="Helical" evidence="1">
    <location>
        <begin position="71"/>
        <end position="88"/>
    </location>
</feature>
<feature type="transmembrane region" description="Helical" evidence="1">
    <location>
        <begin position="134"/>
        <end position="152"/>
    </location>
</feature>
<evidence type="ECO:0000313" key="3">
    <source>
        <dbReference type="Proteomes" id="UP000321363"/>
    </source>
</evidence>
<keyword evidence="1" id="KW-0472">Membrane</keyword>
<protein>
    <submittedName>
        <fullName evidence="2">Uncharacterized protein</fullName>
    </submittedName>
</protein>
<keyword evidence="3" id="KW-1185">Reference proteome</keyword>
<name>A0A5C6V911_9BACI</name>
<dbReference type="EMBL" id="VOQF01000024">
    <property type="protein sequence ID" value="TXC81587.1"/>
    <property type="molecule type" value="Genomic_DNA"/>
</dbReference>
<comment type="caution">
    <text evidence="2">The sequence shown here is derived from an EMBL/GenBank/DDBJ whole genome shotgun (WGS) entry which is preliminary data.</text>
</comment>
<accession>A0A5C6V911</accession>
<organism evidence="2 3">
    <name type="scientific">Metabacillus litoralis</name>
    <dbReference type="NCBI Taxonomy" id="152268"/>
    <lineage>
        <taxon>Bacteria</taxon>
        <taxon>Bacillati</taxon>
        <taxon>Bacillota</taxon>
        <taxon>Bacilli</taxon>
        <taxon>Bacillales</taxon>
        <taxon>Bacillaceae</taxon>
        <taxon>Metabacillus</taxon>
    </lineage>
</organism>
<evidence type="ECO:0000256" key="1">
    <source>
        <dbReference type="SAM" id="Phobius"/>
    </source>
</evidence>
<reference evidence="2 3" key="1">
    <citation type="journal article" date="2005" name="Int. J. Syst. Evol. Microbiol.">
        <title>Bacillus litoralis sp. nov., isolated from a tidal flat of the Yellow Sea in Korea.</title>
        <authorList>
            <person name="Yoon J.H."/>
            <person name="Oh T.K."/>
        </authorList>
    </citation>
    <scope>NUCLEOTIDE SEQUENCE [LARGE SCALE GENOMIC DNA]</scope>
    <source>
        <strain evidence="2 3">SW-211</strain>
    </source>
</reference>